<name>A0AAD7S0C3_9TELE</name>
<accession>A0AAD7S0C3</accession>
<dbReference type="Proteomes" id="UP001221898">
    <property type="component" value="Unassembled WGS sequence"/>
</dbReference>
<proteinExistence type="predicted"/>
<keyword evidence="3" id="KW-1185">Reference proteome</keyword>
<organism evidence="2 3">
    <name type="scientific">Aldrovandia affinis</name>
    <dbReference type="NCBI Taxonomy" id="143900"/>
    <lineage>
        <taxon>Eukaryota</taxon>
        <taxon>Metazoa</taxon>
        <taxon>Chordata</taxon>
        <taxon>Craniata</taxon>
        <taxon>Vertebrata</taxon>
        <taxon>Euteleostomi</taxon>
        <taxon>Actinopterygii</taxon>
        <taxon>Neopterygii</taxon>
        <taxon>Teleostei</taxon>
        <taxon>Notacanthiformes</taxon>
        <taxon>Halosauridae</taxon>
        <taxon>Aldrovandia</taxon>
    </lineage>
</organism>
<feature type="region of interest" description="Disordered" evidence="1">
    <location>
        <begin position="78"/>
        <end position="113"/>
    </location>
</feature>
<evidence type="ECO:0000313" key="3">
    <source>
        <dbReference type="Proteomes" id="UP001221898"/>
    </source>
</evidence>
<protein>
    <submittedName>
        <fullName evidence="2">Uncharacterized protein</fullName>
    </submittedName>
</protein>
<dbReference type="EMBL" id="JAINUG010000135">
    <property type="protein sequence ID" value="KAJ8393623.1"/>
    <property type="molecule type" value="Genomic_DNA"/>
</dbReference>
<sequence length="113" mass="12709">MRSQPWHSAPLVRAVSPCVTNAEAGPFVRVMRIEKARRAEAPWLPRDRIQSPLRRSFSKITGDEIRMNETQIHVEMFDSRRQETAGGGRTGSEGATDWPCHASRPAKLLKSEA</sequence>
<gene>
    <name evidence="2" type="ORF">AAFF_G00058420</name>
</gene>
<evidence type="ECO:0000256" key="1">
    <source>
        <dbReference type="SAM" id="MobiDB-lite"/>
    </source>
</evidence>
<reference evidence="2" key="1">
    <citation type="journal article" date="2023" name="Science">
        <title>Genome structures resolve the early diversification of teleost fishes.</title>
        <authorList>
            <person name="Parey E."/>
            <person name="Louis A."/>
            <person name="Montfort J."/>
            <person name="Bouchez O."/>
            <person name="Roques C."/>
            <person name="Iampietro C."/>
            <person name="Lluch J."/>
            <person name="Castinel A."/>
            <person name="Donnadieu C."/>
            <person name="Desvignes T."/>
            <person name="Floi Bucao C."/>
            <person name="Jouanno E."/>
            <person name="Wen M."/>
            <person name="Mejri S."/>
            <person name="Dirks R."/>
            <person name="Jansen H."/>
            <person name="Henkel C."/>
            <person name="Chen W.J."/>
            <person name="Zahm M."/>
            <person name="Cabau C."/>
            <person name="Klopp C."/>
            <person name="Thompson A.W."/>
            <person name="Robinson-Rechavi M."/>
            <person name="Braasch I."/>
            <person name="Lecointre G."/>
            <person name="Bobe J."/>
            <person name="Postlethwait J.H."/>
            <person name="Berthelot C."/>
            <person name="Roest Crollius H."/>
            <person name="Guiguen Y."/>
        </authorList>
    </citation>
    <scope>NUCLEOTIDE SEQUENCE</scope>
    <source>
        <strain evidence="2">NC1722</strain>
    </source>
</reference>
<comment type="caution">
    <text evidence="2">The sequence shown here is derived from an EMBL/GenBank/DDBJ whole genome shotgun (WGS) entry which is preliminary data.</text>
</comment>
<evidence type="ECO:0000313" key="2">
    <source>
        <dbReference type="EMBL" id="KAJ8393623.1"/>
    </source>
</evidence>
<dbReference type="AlphaFoldDB" id="A0AAD7S0C3"/>